<evidence type="ECO:0000313" key="5">
    <source>
        <dbReference type="Proteomes" id="UP001216150"/>
    </source>
</evidence>
<dbReference type="Pfam" id="PF05368">
    <property type="entry name" value="NmrA"/>
    <property type="match status" value="1"/>
</dbReference>
<evidence type="ECO:0000313" key="4">
    <source>
        <dbReference type="EMBL" id="KAJ5575201.1"/>
    </source>
</evidence>
<protein>
    <recommendedName>
        <fullName evidence="3">NmrA-like domain-containing protein</fullName>
    </recommendedName>
</protein>
<reference evidence="4 5" key="1">
    <citation type="journal article" date="2023" name="IMA Fungus">
        <title>Comparative genomic study of the Penicillium genus elucidates a diverse pangenome and 15 lateral gene transfer events.</title>
        <authorList>
            <person name="Petersen C."/>
            <person name="Sorensen T."/>
            <person name="Nielsen M.R."/>
            <person name="Sondergaard T.E."/>
            <person name="Sorensen J.L."/>
            <person name="Fitzpatrick D.A."/>
            <person name="Frisvad J.C."/>
            <person name="Nielsen K.L."/>
        </authorList>
    </citation>
    <scope>NUCLEOTIDE SEQUENCE [LARGE SCALE GENOMIC DNA]</scope>
    <source>
        <strain evidence="4 5">IBT 29057</strain>
    </source>
</reference>
<dbReference type="Proteomes" id="UP001216150">
    <property type="component" value="Unassembled WGS sequence"/>
</dbReference>
<evidence type="ECO:0000259" key="3">
    <source>
        <dbReference type="Pfam" id="PF05368"/>
    </source>
</evidence>
<comment type="caution">
    <text evidence="4">The sequence shown here is derived from an EMBL/GenBank/DDBJ whole genome shotgun (WGS) entry which is preliminary data.</text>
</comment>
<dbReference type="InterPro" id="IPR036291">
    <property type="entry name" value="NAD(P)-bd_dom_sf"/>
</dbReference>
<dbReference type="AlphaFoldDB" id="A0AAD6DFS3"/>
<dbReference type="InterPro" id="IPR051609">
    <property type="entry name" value="NmrA/Isoflavone_reductase-like"/>
</dbReference>
<dbReference type="PANTHER" id="PTHR47706:SF11">
    <property type="entry name" value="ISOFLAVONE REDUCTASE FAMILY PROTEIN (AFU_ORTHOLOGUE AFUA_1G12510)"/>
    <property type="match status" value="1"/>
</dbReference>
<sequence>MAAKNLLLFGATGQIGSFIVEAILNARSSFDRVAIFTSSKTAEAKSEYLENLKQQRVEILIGDVEDESAVKAAYKGIDTVISALGRNTLAQQISLIRLAAADPDVKWFFPSEYGTDIAYGPASANEKPHQQKLKVRAVLENEIPRKDLDYSYVVTGPFAEMYLHFTRAGRSRTGILVVAALLNAGPETRNRALRVNSFTTTPAEIQAEFERQTTGQPWETVSETSIDRLRELEKAAWDAGNPAATVLTLRRIWTEGGTLYEQRDNGVIGEPKVMSLQEVVTNEVRRVSSL</sequence>
<feature type="domain" description="NmrA-like" evidence="3">
    <location>
        <begin position="4"/>
        <end position="163"/>
    </location>
</feature>
<organism evidence="4 5">
    <name type="scientific">Penicillium hetheringtonii</name>
    <dbReference type="NCBI Taxonomy" id="911720"/>
    <lineage>
        <taxon>Eukaryota</taxon>
        <taxon>Fungi</taxon>
        <taxon>Dikarya</taxon>
        <taxon>Ascomycota</taxon>
        <taxon>Pezizomycotina</taxon>
        <taxon>Eurotiomycetes</taxon>
        <taxon>Eurotiomycetidae</taxon>
        <taxon>Eurotiales</taxon>
        <taxon>Aspergillaceae</taxon>
        <taxon>Penicillium</taxon>
    </lineage>
</organism>
<keyword evidence="5" id="KW-1185">Reference proteome</keyword>
<dbReference type="PANTHER" id="PTHR47706">
    <property type="entry name" value="NMRA-LIKE FAMILY PROTEIN"/>
    <property type="match status" value="1"/>
</dbReference>
<accession>A0AAD6DFS3</accession>
<dbReference type="SUPFAM" id="SSF51735">
    <property type="entry name" value="NAD(P)-binding Rossmann-fold domains"/>
    <property type="match status" value="1"/>
</dbReference>
<keyword evidence="2" id="KW-0560">Oxidoreductase</keyword>
<dbReference type="GO" id="GO:0016491">
    <property type="term" value="F:oxidoreductase activity"/>
    <property type="evidence" value="ECO:0007669"/>
    <property type="project" value="UniProtKB-KW"/>
</dbReference>
<evidence type="ECO:0000256" key="1">
    <source>
        <dbReference type="ARBA" id="ARBA00022857"/>
    </source>
</evidence>
<name>A0AAD6DFS3_9EURO</name>
<gene>
    <name evidence="4" type="ORF">N7450_009100</name>
</gene>
<dbReference type="EMBL" id="JAQJAC010000008">
    <property type="protein sequence ID" value="KAJ5575201.1"/>
    <property type="molecule type" value="Genomic_DNA"/>
</dbReference>
<dbReference type="Gene3D" id="3.40.50.720">
    <property type="entry name" value="NAD(P)-binding Rossmann-like Domain"/>
    <property type="match status" value="1"/>
</dbReference>
<evidence type="ECO:0000256" key="2">
    <source>
        <dbReference type="ARBA" id="ARBA00023002"/>
    </source>
</evidence>
<keyword evidence="1" id="KW-0521">NADP</keyword>
<proteinExistence type="predicted"/>
<dbReference type="InterPro" id="IPR008030">
    <property type="entry name" value="NmrA-like"/>
</dbReference>